<dbReference type="GeneID" id="20677242"/>
<accession>W4KM45</accession>
<feature type="compositionally biased region" description="Acidic residues" evidence="6">
    <location>
        <begin position="278"/>
        <end position="290"/>
    </location>
</feature>
<keyword evidence="5" id="KW-0342">GTP-binding</keyword>
<keyword evidence="2" id="KW-0963">Cytoplasm</keyword>
<gene>
    <name evidence="8" type="ORF">HETIRDRAFT_468624</name>
</gene>
<evidence type="ECO:0000313" key="8">
    <source>
        <dbReference type="EMBL" id="ETW86908.1"/>
    </source>
</evidence>
<dbReference type="STRING" id="747525.W4KM45"/>
<dbReference type="PROSITE" id="PS51721">
    <property type="entry name" value="G_CP"/>
    <property type="match status" value="1"/>
</dbReference>
<evidence type="ECO:0000259" key="7">
    <source>
        <dbReference type="PROSITE" id="PS51721"/>
    </source>
</evidence>
<feature type="region of interest" description="Disordered" evidence="6">
    <location>
        <begin position="259"/>
        <end position="334"/>
    </location>
</feature>
<proteinExistence type="predicted"/>
<dbReference type="eggNOG" id="KOG1424">
    <property type="taxonomic scope" value="Eukaryota"/>
</dbReference>
<evidence type="ECO:0000256" key="3">
    <source>
        <dbReference type="ARBA" id="ARBA00022741"/>
    </source>
</evidence>
<feature type="region of interest" description="Disordered" evidence="6">
    <location>
        <begin position="655"/>
        <end position="684"/>
    </location>
</feature>
<evidence type="ECO:0000256" key="4">
    <source>
        <dbReference type="ARBA" id="ARBA00022801"/>
    </source>
</evidence>
<dbReference type="GO" id="GO:0003924">
    <property type="term" value="F:GTPase activity"/>
    <property type="evidence" value="ECO:0007669"/>
    <property type="project" value="InterPro"/>
</dbReference>
<dbReference type="CDD" id="cd01857">
    <property type="entry name" value="HSR1_MMR1"/>
    <property type="match status" value="1"/>
</dbReference>
<keyword evidence="4" id="KW-0378">Hydrolase</keyword>
<dbReference type="RefSeq" id="XP_009540875.1">
    <property type="nucleotide sequence ID" value="XM_009542580.1"/>
</dbReference>
<feature type="compositionally biased region" description="Acidic residues" evidence="6">
    <location>
        <begin position="312"/>
        <end position="330"/>
    </location>
</feature>
<evidence type="ECO:0000256" key="5">
    <source>
        <dbReference type="ARBA" id="ARBA00023134"/>
    </source>
</evidence>
<dbReference type="InterPro" id="IPR006073">
    <property type="entry name" value="GTP-bd"/>
</dbReference>
<dbReference type="OrthoDB" id="61815at2759"/>
<organism evidence="8 9">
    <name type="scientific">Heterobasidion irregulare (strain TC 32-1)</name>
    <dbReference type="NCBI Taxonomy" id="747525"/>
    <lineage>
        <taxon>Eukaryota</taxon>
        <taxon>Fungi</taxon>
        <taxon>Dikarya</taxon>
        <taxon>Basidiomycota</taxon>
        <taxon>Agaricomycotina</taxon>
        <taxon>Agaricomycetes</taxon>
        <taxon>Russulales</taxon>
        <taxon>Bondarzewiaceae</taxon>
        <taxon>Heterobasidion</taxon>
        <taxon>Heterobasidion annosum species complex</taxon>
    </lineage>
</organism>
<sequence length="684" mass="76031">MAPKGKNPNPSGLGRAIINKKAKDARHAFESGNYTTDMDSTSRLKSVTQEKDLDEFLNTATLAGTEFTAERRNVKIIQASTNSAQNPYLLSDQEEKITIKKHQENKQRLRVPRRPPWTKAMTTAQLERQEKDAFLEWRRGLADLQDRENFLLTPFERNLEVWRQLWRVLERSHLVVQIVDARNPLRFRCEDLESYVHDVEGAEGEQGTGKGKRKSLLLINKADLLSATQRRLWADYFDSQGVQYAFFSAANATALQEARREAEQRAQEANADANFSSDYEEEEEEEEEESLLPHTADANDEDMHEDSSYSEAESDPDESMYFSAEEDTSDGQDPRARVLSVLELEDLFLKIAPDLSGFPDSSGNPPSRLVVGLVGYPNVGKSSTINSLLGEKKVSVSATPGKTKHFQTIRLSDNIVLCDCPGLVFPQFATTKADLVCDGVLPIDQLREHTGPVGLVVKRIPTDVLEMTYGLTIRVKGVEEGGDGKITAEDFLITYAVARGFSRSGMGNPDEARAARYILKDYVNAKLLFCQPPPDIPEDAFNEQTRQLALKRAAGKKRAPTTHVGKNAFTFVPGLANPPIINGNILPAQGQGYKTRDLDMQFFHDSSGLSARPYVKGGAGRAPQEFSRMKLYPHQNSITNDGTSLGGRRARIASVLSSAGESHPGKKQHKKGKRVKQRSGKGYD</sequence>
<comment type="subcellular location">
    <subcellularLocation>
        <location evidence="1">Cytoplasm</location>
    </subcellularLocation>
</comment>
<dbReference type="KEGG" id="hir:HETIRDRAFT_468624"/>
<reference evidence="8 9" key="1">
    <citation type="journal article" date="2012" name="New Phytol.">
        <title>Insight into trade-off between wood decay and parasitism from the genome of a fungal forest pathogen.</title>
        <authorList>
            <person name="Olson A."/>
            <person name="Aerts A."/>
            <person name="Asiegbu F."/>
            <person name="Belbahri L."/>
            <person name="Bouzid O."/>
            <person name="Broberg A."/>
            <person name="Canback B."/>
            <person name="Coutinho P.M."/>
            <person name="Cullen D."/>
            <person name="Dalman K."/>
            <person name="Deflorio G."/>
            <person name="van Diepen L.T."/>
            <person name="Dunand C."/>
            <person name="Duplessis S."/>
            <person name="Durling M."/>
            <person name="Gonthier P."/>
            <person name="Grimwood J."/>
            <person name="Fossdal C.G."/>
            <person name="Hansson D."/>
            <person name="Henrissat B."/>
            <person name="Hietala A."/>
            <person name="Himmelstrand K."/>
            <person name="Hoffmeister D."/>
            <person name="Hogberg N."/>
            <person name="James T.Y."/>
            <person name="Karlsson M."/>
            <person name="Kohler A."/>
            <person name="Kues U."/>
            <person name="Lee Y.H."/>
            <person name="Lin Y.C."/>
            <person name="Lind M."/>
            <person name="Lindquist E."/>
            <person name="Lombard V."/>
            <person name="Lucas S."/>
            <person name="Lunden K."/>
            <person name="Morin E."/>
            <person name="Murat C."/>
            <person name="Park J."/>
            <person name="Raffaello T."/>
            <person name="Rouze P."/>
            <person name="Salamov A."/>
            <person name="Schmutz J."/>
            <person name="Solheim H."/>
            <person name="Stahlberg J."/>
            <person name="Velez H."/>
            <person name="de Vries R.P."/>
            <person name="Wiebenga A."/>
            <person name="Woodward S."/>
            <person name="Yakovlev I."/>
            <person name="Garbelotto M."/>
            <person name="Martin F."/>
            <person name="Grigoriev I.V."/>
            <person name="Stenlid J."/>
        </authorList>
    </citation>
    <scope>NUCLEOTIDE SEQUENCE [LARGE SCALE GENOMIC DNA]</scope>
    <source>
        <strain evidence="8 9">TC 32-1</strain>
    </source>
</reference>
<dbReference type="InParanoid" id="W4KM45"/>
<keyword evidence="3" id="KW-0547">Nucleotide-binding</keyword>
<dbReference type="PANTHER" id="PTHR45709">
    <property type="entry name" value="LARGE SUBUNIT GTPASE 1 HOMOLOG-RELATED"/>
    <property type="match status" value="1"/>
</dbReference>
<dbReference type="EMBL" id="KI925454">
    <property type="protein sequence ID" value="ETW86908.1"/>
    <property type="molecule type" value="Genomic_DNA"/>
</dbReference>
<dbReference type="FunCoup" id="W4KM45">
    <property type="interactions" value="947"/>
</dbReference>
<dbReference type="PANTHER" id="PTHR45709:SF2">
    <property type="entry name" value="LARGE SUBUNIT GTPASE 1 HOMOLOG"/>
    <property type="match status" value="1"/>
</dbReference>
<evidence type="ECO:0000256" key="1">
    <source>
        <dbReference type="ARBA" id="ARBA00004496"/>
    </source>
</evidence>
<feature type="domain" description="CP-type G" evidence="7">
    <location>
        <begin position="162"/>
        <end position="426"/>
    </location>
</feature>
<dbReference type="Gene3D" id="3.40.50.300">
    <property type="entry name" value="P-loop containing nucleotide triphosphate hydrolases"/>
    <property type="match status" value="1"/>
</dbReference>
<dbReference type="Pfam" id="PF01926">
    <property type="entry name" value="MMR_HSR1"/>
    <property type="match status" value="1"/>
</dbReference>
<evidence type="ECO:0000256" key="2">
    <source>
        <dbReference type="ARBA" id="ARBA00022490"/>
    </source>
</evidence>
<evidence type="ECO:0000313" key="9">
    <source>
        <dbReference type="Proteomes" id="UP000030671"/>
    </source>
</evidence>
<protein>
    <recommendedName>
        <fullName evidence="7">CP-type G domain-containing protein</fullName>
    </recommendedName>
</protein>
<name>W4KM45_HETIT</name>
<dbReference type="InterPro" id="IPR043358">
    <property type="entry name" value="GNL1-like"/>
</dbReference>
<dbReference type="AlphaFoldDB" id="W4KM45"/>
<dbReference type="Proteomes" id="UP000030671">
    <property type="component" value="Unassembled WGS sequence"/>
</dbReference>
<feature type="compositionally biased region" description="Basic residues" evidence="6">
    <location>
        <begin position="665"/>
        <end position="684"/>
    </location>
</feature>
<dbReference type="HOGENOM" id="CLU_011072_5_0_1"/>
<dbReference type="GO" id="GO:0000054">
    <property type="term" value="P:ribosomal subunit export from nucleus"/>
    <property type="evidence" value="ECO:0007669"/>
    <property type="project" value="TreeGrafter"/>
</dbReference>
<dbReference type="GO" id="GO:0005525">
    <property type="term" value="F:GTP binding"/>
    <property type="evidence" value="ECO:0007669"/>
    <property type="project" value="UniProtKB-KW"/>
</dbReference>
<keyword evidence="9" id="KW-1185">Reference proteome</keyword>
<dbReference type="InterPro" id="IPR027417">
    <property type="entry name" value="P-loop_NTPase"/>
</dbReference>
<dbReference type="InterPro" id="IPR030378">
    <property type="entry name" value="G_CP_dom"/>
</dbReference>
<dbReference type="SUPFAM" id="SSF52540">
    <property type="entry name" value="P-loop containing nucleoside triphosphate hydrolases"/>
    <property type="match status" value="1"/>
</dbReference>
<dbReference type="GO" id="GO:0005829">
    <property type="term" value="C:cytosol"/>
    <property type="evidence" value="ECO:0007669"/>
    <property type="project" value="TreeGrafter"/>
</dbReference>
<evidence type="ECO:0000256" key="6">
    <source>
        <dbReference type="SAM" id="MobiDB-lite"/>
    </source>
</evidence>